<dbReference type="SMART" id="SM00062">
    <property type="entry name" value="PBPb"/>
    <property type="match status" value="1"/>
</dbReference>
<evidence type="ECO:0000313" key="4">
    <source>
        <dbReference type="EMBL" id="MBN9673333.1"/>
    </source>
</evidence>
<dbReference type="SUPFAM" id="SSF53850">
    <property type="entry name" value="Periplasmic binding protein-like II"/>
    <property type="match status" value="1"/>
</dbReference>
<dbReference type="Gene3D" id="3.40.190.10">
    <property type="entry name" value="Periplasmic binding protein-like II"/>
    <property type="match status" value="2"/>
</dbReference>
<sequence length="289" mass="31114">MPFARLRTSASAASRVWGRLTLVLLAALALGQPASAQTSDLTSKKAFRVCADPANMPLSNEAEEGFENKIAGLIAGELGLPLQYTWFPMATGFIRRTLGANECDVVIGYGQGGELVQNTNHYYTSAFVLVVPAEGPLAGVTQLGDPALEGARLGIVAGSPPATHMVKYGLIGKAKPYSLMVDRRYDNPSGTMLDDLKAGEIDAAVLWGPIAGPLVKQDYPGFKVIPLLTEEGLPRMYYRVTMGVRHGENDWRRKLNSLIRRNQGKIDAILIEAGVPLLNQMGTAVYGEK</sequence>
<dbReference type="EMBL" id="JAEKJZ010000006">
    <property type="protein sequence ID" value="MBN9673333.1"/>
    <property type="molecule type" value="Genomic_DNA"/>
</dbReference>
<dbReference type="AlphaFoldDB" id="A0A939J497"/>
<comment type="caution">
    <text evidence="4">The sequence shown here is derived from an EMBL/GenBank/DDBJ whole genome shotgun (WGS) entry which is preliminary data.</text>
</comment>
<evidence type="ECO:0000313" key="5">
    <source>
        <dbReference type="Proteomes" id="UP000664096"/>
    </source>
</evidence>
<dbReference type="Proteomes" id="UP000664096">
    <property type="component" value="Unassembled WGS sequence"/>
</dbReference>
<evidence type="ECO:0000256" key="1">
    <source>
        <dbReference type="ARBA" id="ARBA00022729"/>
    </source>
</evidence>
<feature type="chain" id="PRO_5037244522" evidence="2">
    <location>
        <begin position="37"/>
        <end position="289"/>
    </location>
</feature>
<proteinExistence type="predicted"/>
<name>A0A939J497_9HYPH</name>
<organism evidence="4 5">
    <name type="scientific">Roseibium aggregatum</name>
    <dbReference type="NCBI Taxonomy" id="187304"/>
    <lineage>
        <taxon>Bacteria</taxon>
        <taxon>Pseudomonadati</taxon>
        <taxon>Pseudomonadota</taxon>
        <taxon>Alphaproteobacteria</taxon>
        <taxon>Hyphomicrobiales</taxon>
        <taxon>Stappiaceae</taxon>
        <taxon>Roseibium</taxon>
    </lineage>
</organism>
<accession>A0A939J497</accession>
<dbReference type="PANTHER" id="PTHR35936:SF17">
    <property type="entry name" value="ARGININE-BINDING EXTRACELLULAR PROTEIN ARTP"/>
    <property type="match status" value="1"/>
</dbReference>
<gene>
    <name evidence="4" type="ORF">JF539_23440</name>
</gene>
<dbReference type="InterPro" id="IPR022448">
    <property type="entry name" value="Quinoprotein_dehydrogenase"/>
</dbReference>
<feature type="signal peptide" evidence="2">
    <location>
        <begin position="1"/>
        <end position="36"/>
    </location>
</feature>
<dbReference type="InterPro" id="IPR001638">
    <property type="entry name" value="Solute-binding_3/MltF_N"/>
</dbReference>
<feature type="domain" description="Solute-binding protein family 3/N-terminal" evidence="3">
    <location>
        <begin position="46"/>
        <end position="273"/>
    </location>
</feature>
<evidence type="ECO:0000256" key="2">
    <source>
        <dbReference type="SAM" id="SignalP"/>
    </source>
</evidence>
<protein>
    <submittedName>
        <fullName evidence="4">Substrate-binding domain-containing protein</fullName>
    </submittedName>
</protein>
<dbReference type="NCBIfam" id="TIGR03871">
    <property type="entry name" value="ABC_peri_MoxJ_2"/>
    <property type="match status" value="1"/>
</dbReference>
<dbReference type="PANTHER" id="PTHR35936">
    <property type="entry name" value="MEMBRANE-BOUND LYTIC MUREIN TRANSGLYCOSYLASE F"/>
    <property type="match status" value="1"/>
</dbReference>
<keyword evidence="1 2" id="KW-0732">Signal</keyword>
<evidence type="ECO:0000259" key="3">
    <source>
        <dbReference type="SMART" id="SM00062"/>
    </source>
</evidence>
<reference evidence="4" key="1">
    <citation type="submission" date="2020-12" db="EMBL/GenBank/DDBJ databases">
        <title>Oil enriched cultivation method for isolating marine PHA-producing bacteria.</title>
        <authorList>
            <person name="Zheng W."/>
            <person name="Yu S."/>
            <person name="Huang Y."/>
        </authorList>
    </citation>
    <scope>NUCLEOTIDE SEQUENCE</scope>
    <source>
        <strain evidence="4">SY-2-12</strain>
    </source>
</reference>